<evidence type="ECO:0000256" key="4">
    <source>
        <dbReference type="ARBA" id="ARBA00049194"/>
    </source>
</evidence>
<proteinExistence type="inferred from homology"/>
<evidence type="ECO:0000256" key="3">
    <source>
        <dbReference type="ARBA" id="ARBA00024226"/>
    </source>
</evidence>
<comment type="caution">
    <text evidence="8">The sequence shown here is derived from an EMBL/GenBank/DDBJ whole genome shotgun (WGS) entry which is preliminary data.</text>
</comment>
<protein>
    <recommendedName>
        <fullName evidence="3">aldehyde dehydrogenase (NAD(+))</fullName>
        <ecNumber evidence="3">1.2.1.3</ecNumber>
    </recommendedName>
</protein>
<dbReference type="InterPro" id="IPR016163">
    <property type="entry name" value="Ald_DH_C"/>
</dbReference>
<evidence type="ECO:0000256" key="6">
    <source>
        <dbReference type="RuleBase" id="RU003345"/>
    </source>
</evidence>
<dbReference type="SUPFAM" id="SSF53720">
    <property type="entry name" value="ALDH-like"/>
    <property type="match status" value="1"/>
</dbReference>
<keyword evidence="2 6" id="KW-0560">Oxidoreductase</keyword>
<dbReference type="InterPro" id="IPR016160">
    <property type="entry name" value="Ald_DH_CS_CYS"/>
</dbReference>
<dbReference type="EC" id="1.2.1.3" evidence="3"/>
<dbReference type="RefSeq" id="WP_345729591.1">
    <property type="nucleotide sequence ID" value="NZ_BAAAYN010000024.1"/>
</dbReference>
<dbReference type="InterPro" id="IPR016161">
    <property type="entry name" value="Ald_DH/histidinol_DH"/>
</dbReference>
<gene>
    <name evidence="8" type="ORF">GCM10020369_39100</name>
</gene>
<dbReference type="PANTHER" id="PTHR42804:SF1">
    <property type="entry name" value="ALDEHYDE DEHYDROGENASE-RELATED"/>
    <property type="match status" value="1"/>
</dbReference>
<dbReference type="PROSITE" id="PS00687">
    <property type="entry name" value="ALDEHYDE_DEHYDR_GLU"/>
    <property type="match status" value="1"/>
</dbReference>
<organism evidence="8 9">
    <name type="scientific">Cryptosporangium minutisporangium</name>
    <dbReference type="NCBI Taxonomy" id="113569"/>
    <lineage>
        <taxon>Bacteria</taxon>
        <taxon>Bacillati</taxon>
        <taxon>Actinomycetota</taxon>
        <taxon>Actinomycetes</taxon>
        <taxon>Cryptosporangiales</taxon>
        <taxon>Cryptosporangiaceae</taxon>
        <taxon>Cryptosporangium</taxon>
    </lineage>
</organism>
<keyword evidence="9" id="KW-1185">Reference proteome</keyword>
<name>A0ABP6T1M1_9ACTN</name>
<dbReference type="Gene3D" id="3.40.605.10">
    <property type="entry name" value="Aldehyde Dehydrogenase, Chain A, domain 1"/>
    <property type="match status" value="1"/>
</dbReference>
<evidence type="ECO:0000259" key="7">
    <source>
        <dbReference type="Pfam" id="PF00171"/>
    </source>
</evidence>
<dbReference type="PROSITE" id="PS00070">
    <property type="entry name" value="ALDEHYDE_DEHYDR_CYS"/>
    <property type="match status" value="1"/>
</dbReference>
<dbReference type="Pfam" id="PF00171">
    <property type="entry name" value="Aldedh"/>
    <property type="match status" value="1"/>
</dbReference>
<sequence>MASHLTAGQLYLGGRPVPGRGNPLPVEDPATEEVFTTVPTADAAQVEAAIAGSYDAFVSGVWASVPVAGRVAALGRMADWLDTRREELVETAVREVGAPLRLAQWAQVGMSIDQARQLPALFATLPEWEHNELPLADLVGAKDVLLSIRRYEPVGVVAAITPYNFPLQTNVWKVFSALAAGCSVILRPSPLTPLTALALGEAAVAAELPPGVLNVIVEEGTHGAEKLTSDPRVDCVSFTGSTTVGRRIAAQAAPTVKRLVLELGGKSVQLYLPDAVERVGAGAATVFASHSGQACTAQTRVLVPRDALDATLERLAGTAAALSPGDPRNANTLVGPLISAAQRQRVEGLVAEGIKAGATLVAGGGRPSHLDRGYFVEPTVLLVEDNSNPVAQREVFGPVVTVQGYRDVDEAIAIANDTEYGLGGGVYTADLSAGLALAGRIRSGTVQVNRSAATAYTPTGGVKQSGIGRERGVAGLREYQETKHVVVGPAS</sequence>
<evidence type="ECO:0000256" key="5">
    <source>
        <dbReference type="PROSITE-ProRule" id="PRU10007"/>
    </source>
</evidence>
<dbReference type="InterPro" id="IPR015590">
    <property type="entry name" value="Aldehyde_DH_dom"/>
</dbReference>
<dbReference type="InterPro" id="IPR029510">
    <property type="entry name" value="Ald_DH_CS_GLU"/>
</dbReference>
<dbReference type="PANTHER" id="PTHR42804">
    <property type="entry name" value="ALDEHYDE DEHYDROGENASE"/>
    <property type="match status" value="1"/>
</dbReference>
<dbReference type="Gene3D" id="3.40.309.10">
    <property type="entry name" value="Aldehyde Dehydrogenase, Chain A, domain 2"/>
    <property type="match status" value="1"/>
</dbReference>
<accession>A0ABP6T1M1</accession>
<evidence type="ECO:0000256" key="1">
    <source>
        <dbReference type="ARBA" id="ARBA00009986"/>
    </source>
</evidence>
<dbReference type="EMBL" id="BAAAYN010000024">
    <property type="protein sequence ID" value="GAA3389343.1"/>
    <property type="molecule type" value="Genomic_DNA"/>
</dbReference>
<feature type="active site" evidence="5">
    <location>
        <position position="262"/>
    </location>
</feature>
<evidence type="ECO:0000256" key="2">
    <source>
        <dbReference type="ARBA" id="ARBA00023002"/>
    </source>
</evidence>
<dbReference type="Proteomes" id="UP001501676">
    <property type="component" value="Unassembled WGS sequence"/>
</dbReference>
<evidence type="ECO:0000313" key="9">
    <source>
        <dbReference type="Proteomes" id="UP001501676"/>
    </source>
</evidence>
<reference evidence="9" key="1">
    <citation type="journal article" date="2019" name="Int. J. Syst. Evol. Microbiol.">
        <title>The Global Catalogue of Microorganisms (GCM) 10K type strain sequencing project: providing services to taxonomists for standard genome sequencing and annotation.</title>
        <authorList>
            <consortium name="The Broad Institute Genomics Platform"/>
            <consortium name="The Broad Institute Genome Sequencing Center for Infectious Disease"/>
            <person name="Wu L."/>
            <person name="Ma J."/>
        </authorList>
    </citation>
    <scope>NUCLEOTIDE SEQUENCE [LARGE SCALE GENOMIC DNA]</scope>
    <source>
        <strain evidence="9">JCM 9458</strain>
    </source>
</reference>
<evidence type="ECO:0000313" key="8">
    <source>
        <dbReference type="EMBL" id="GAA3389343.1"/>
    </source>
</evidence>
<comment type="similarity">
    <text evidence="1 6">Belongs to the aldehyde dehydrogenase family.</text>
</comment>
<dbReference type="InterPro" id="IPR016162">
    <property type="entry name" value="Ald_DH_N"/>
</dbReference>
<feature type="domain" description="Aldehyde dehydrogenase" evidence="7">
    <location>
        <begin position="22"/>
        <end position="485"/>
    </location>
</feature>
<comment type="catalytic activity">
    <reaction evidence="4">
        <text>an aldehyde + NAD(+) + H2O = a carboxylate + NADH + 2 H(+)</text>
        <dbReference type="Rhea" id="RHEA:16185"/>
        <dbReference type="ChEBI" id="CHEBI:15377"/>
        <dbReference type="ChEBI" id="CHEBI:15378"/>
        <dbReference type="ChEBI" id="CHEBI:17478"/>
        <dbReference type="ChEBI" id="CHEBI:29067"/>
        <dbReference type="ChEBI" id="CHEBI:57540"/>
        <dbReference type="ChEBI" id="CHEBI:57945"/>
        <dbReference type="EC" id="1.2.1.3"/>
    </reaction>
</comment>